<feature type="domain" description="HTH deoR-type" evidence="3">
    <location>
        <begin position="10"/>
        <end position="65"/>
    </location>
</feature>
<sequence>MNDNDNDLKRLSRLTAILIQLQSKRLITATMLADKFEVSVRTIYRDIKALEQAGVPILTEDGKGYSIMEGYRLPPVMFTETEANALITAEQFILKDKDASFVKEYTAAINKIRSVLPHHTKDKIDLLSSRIIYKNNYEEVKTSKYLSQLQLALTNFNVTRISYYSPETDESTERKIQPFGLYNSAQENWLVMAWCDLRKDYRAFRLDRIKSLELLPEKFELHKMTLQKYFEQAREREEEKARNFKPLT</sequence>
<evidence type="ECO:0000259" key="3">
    <source>
        <dbReference type="PROSITE" id="PS51000"/>
    </source>
</evidence>
<dbReference type="InterPro" id="IPR013196">
    <property type="entry name" value="HTH_11"/>
</dbReference>
<evidence type="ECO:0000256" key="2">
    <source>
        <dbReference type="ARBA" id="ARBA00023163"/>
    </source>
</evidence>
<gene>
    <name evidence="4" type="ORF">SAMN04488055_2541</name>
</gene>
<evidence type="ECO:0000256" key="1">
    <source>
        <dbReference type="ARBA" id="ARBA00023015"/>
    </source>
</evidence>
<dbReference type="EMBL" id="FSRA01000001">
    <property type="protein sequence ID" value="SIO01700.1"/>
    <property type="molecule type" value="Genomic_DNA"/>
</dbReference>
<keyword evidence="1" id="KW-0805">Transcription regulation</keyword>
<dbReference type="InterPro" id="IPR026881">
    <property type="entry name" value="WYL_dom"/>
</dbReference>
<proteinExistence type="predicted"/>
<dbReference type="Pfam" id="PF13280">
    <property type="entry name" value="WYL"/>
    <property type="match status" value="1"/>
</dbReference>
<accession>A0A1N6G2H4</accession>
<reference evidence="4 5" key="1">
    <citation type="submission" date="2016-11" db="EMBL/GenBank/DDBJ databases">
        <authorList>
            <person name="Jaros S."/>
            <person name="Januszkiewicz K."/>
            <person name="Wedrychowicz H."/>
        </authorList>
    </citation>
    <scope>NUCLEOTIDE SEQUENCE [LARGE SCALE GENOMIC DNA]</scope>
    <source>
        <strain evidence="4 5">DSM 24787</strain>
    </source>
</reference>
<dbReference type="Gene3D" id="1.10.10.10">
    <property type="entry name" value="Winged helix-like DNA-binding domain superfamily/Winged helix DNA-binding domain"/>
    <property type="match status" value="1"/>
</dbReference>
<dbReference type="SUPFAM" id="SSF46785">
    <property type="entry name" value="Winged helix' DNA-binding domain"/>
    <property type="match status" value="1"/>
</dbReference>
<dbReference type="InterPro" id="IPR001034">
    <property type="entry name" value="DeoR_HTH"/>
</dbReference>
<dbReference type="PROSITE" id="PS52050">
    <property type="entry name" value="WYL"/>
    <property type="match status" value="1"/>
</dbReference>
<dbReference type="GO" id="GO:0003700">
    <property type="term" value="F:DNA-binding transcription factor activity"/>
    <property type="evidence" value="ECO:0007669"/>
    <property type="project" value="InterPro"/>
</dbReference>
<dbReference type="STRING" id="536979.SAMN04488055_2541"/>
<protein>
    <submittedName>
        <fullName evidence="4">HTH domain-containing protein</fullName>
    </submittedName>
</protein>
<keyword evidence="2" id="KW-0804">Transcription</keyword>
<dbReference type="PANTHER" id="PTHR34580:SF1">
    <property type="entry name" value="PROTEIN PAFC"/>
    <property type="match status" value="1"/>
</dbReference>
<dbReference type="Pfam" id="PF08279">
    <property type="entry name" value="HTH_11"/>
    <property type="match status" value="1"/>
</dbReference>
<dbReference type="Proteomes" id="UP000185003">
    <property type="component" value="Unassembled WGS sequence"/>
</dbReference>
<dbReference type="InterPro" id="IPR036390">
    <property type="entry name" value="WH_DNA-bd_sf"/>
</dbReference>
<organism evidence="4 5">
    <name type="scientific">Chitinophaga niabensis</name>
    <dbReference type="NCBI Taxonomy" id="536979"/>
    <lineage>
        <taxon>Bacteria</taxon>
        <taxon>Pseudomonadati</taxon>
        <taxon>Bacteroidota</taxon>
        <taxon>Chitinophagia</taxon>
        <taxon>Chitinophagales</taxon>
        <taxon>Chitinophagaceae</taxon>
        <taxon>Chitinophaga</taxon>
    </lineage>
</organism>
<dbReference type="InterPro" id="IPR036388">
    <property type="entry name" value="WH-like_DNA-bd_sf"/>
</dbReference>
<evidence type="ECO:0000313" key="4">
    <source>
        <dbReference type="EMBL" id="SIO01700.1"/>
    </source>
</evidence>
<dbReference type="OrthoDB" id="9815009at2"/>
<dbReference type="PANTHER" id="PTHR34580">
    <property type="match status" value="1"/>
</dbReference>
<dbReference type="RefSeq" id="WP_074239593.1">
    <property type="nucleotide sequence ID" value="NZ_FSRA01000001.1"/>
</dbReference>
<dbReference type="AlphaFoldDB" id="A0A1N6G2H4"/>
<name>A0A1N6G2H4_9BACT</name>
<dbReference type="InterPro" id="IPR051534">
    <property type="entry name" value="CBASS_pafABC_assoc_protein"/>
</dbReference>
<keyword evidence="5" id="KW-1185">Reference proteome</keyword>
<dbReference type="PROSITE" id="PS51000">
    <property type="entry name" value="HTH_DEOR_2"/>
    <property type="match status" value="1"/>
</dbReference>
<evidence type="ECO:0000313" key="5">
    <source>
        <dbReference type="Proteomes" id="UP000185003"/>
    </source>
</evidence>